<sequence>MVGRMLQRHDGRRAALILVLFAALLMHGTPARAAPAERVLNLVALGDSLTAGYRLPADAAFPAVLERALKAKGHAVTVANAGVSGDTTTGGLDRLDWSVPDGTDGVILELGANDMLRGTDPAVTKKALDTIVARLKARGIPVLMAGMRASLNLGPDFVSRFDAIYPSLSEQYGLVLYPFFLEGIAGDRAFNLDDGLHPNLKGVETIVAGILPTVETFLSRLQGAPRYGSIP</sequence>
<proteinExistence type="predicted"/>
<dbReference type="GO" id="GO:0004622">
    <property type="term" value="F:phosphatidylcholine lysophospholipase activity"/>
    <property type="evidence" value="ECO:0007669"/>
    <property type="project" value="TreeGrafter"/>
</dbReference>
<dbReference type="GO" id="GO:0006629">
    <property type="term" value="P:lipid metabolic process"/>
    <property type="evidence" value="ECO:0007669"/>
    <property type="project" value="InterPro"/>
</dbReference>
<protein>
    <submittedName>
        <fullName evidence="2">Arylesterase</fullName>
    </submittedName>
</protein>
<dbReference type="InterPro" id="IPR051532">
    <property type="entry name" value="Ester_Hydrolysis_Enzymes"/>
</dbReference>
<dbReference type="PROSITE" id="PS01098">
    <property type="entry name" value="LIPASE_GDSL_SER"/>
    <property type="match status" value="1"/>
</dbReference>
<keyword evidence="3" id="KW-1185">Reference proteome</keyword>
<accession>A0A6N6MY14</accession>
<evidence type="ECO:0000259" key="1">
    <source>
        <dbReference type="Pfam" id="PF13472"/>
    </source>
</evidence>
<dbReference type="InterPro" id="IPR013830">
    <property type="entry name" value="SGNH_hydro"/>
</dbReference>
<dbReference type="InterPro" id="IPR008265">
    <property type="entry name" value="Lipase_GDSL_AS"/>
</dbReference>
<dbReference type="PANTHER" id="PTHR30383:SF24">
    <property type="entry name" value="THIOESTERASE 1_PROTEASE 1_LYSOPHOSPHOLIPASE L1"/>
    <property type="match status" value="1"/>
</dbReference>
<evidence type="ECO:0000313" key="3">
    <source>
        <dbReference type="Proteomes" id="UP000441523"/>
    </source>
</evidence>
<dbReference type="EMBL" id="VZZJ01000004">
    <property type="protein sequence ID" value="KAB1074950.1"/>
    <property type="molecule type" value="Genomic_DNA"/>
</dbReference>
<dbReference type="CDD" id="cd01822">
    <property type="entry name" value="Lysophospholipase_L1_like"/>
    <property type="match status" value="1"/>
</dbReference>
<gene>
    <name evidence="2" type="ORF">F6X51_07195</name>
</gene>
<evidence type="ECO:0000313" key="2">
    <source>
        <dbReference type="EMBL" id="KAB1074950.1"/>
    </source>
</evidence>
<dbReference type="Gene3D" id="3.40.50.1110">
    <property type="entry name" value="SGNH hydrolase"/>
    <property type="match status" value="1"/>
</dbReference>
<feature type="domain" description="SGNH hydrolase-type esterase" evidence="1">
    <location>
        <begin position="44"/>
        <end position="202"/>
    </location>
</feature>
<dbReference type="PANTHER" id="PTHR30383">
    <property type="entry name" value="THIOESTERASE 1/PROTEASE 1/LYSOPHOSPHOLIPASE L1"/>
    <property type="match status" value="1"/>
</dbReference>
<dbReference type="AlphaFoldDB" id="A0A6N6MY14"/>
<dbReference type="InterPro" id="IPR036514">
    <property type="entry name" value="SGNH_hydro_sf"/>
</dbReference>
<organism evidence="2 3">
    <name type="scientific">Methylobacterium planeticum</name>
    <dbReference type="NCBI Taxonomy" id="2615211"/>
    <lineage>
        <taxon>Bacteria</taxon>
        <taxon>Pseudomonadati</taxon>
        <taxon>Pseudomonadota</taxon>
        <taxon>Alphaproteobacteria</taxon>
        <taxon>Hyphomicrobiales</taxon>
        <taxon>Methylobacteriaceae</taxon>
        <taxon>Methylobacterium</taxon>
    </lineage>
</organism>
<comment type="caution">
    <text evidence="2">The sequence shown here is derived from an EMBL/GenBank/DDBJ whole genome shotgun (WGS) entry which is preliminary data.</text>
</comment>
<dbReference type="Pfam" id="PF13472">
    <property type="entry name" value="Lipase_GDSL_2"/>
    <property type="match status" value="1"/>
</dbReference>
<name>A0A6N6MY14_9HYPH</name>
<dbReference type="SUPFAM" id="SSF52266">
    <property type="entry name" value="SGNH hydrolase"/>
    <property type="match status" value="1"/>
</dbReference>
<dbReference type="Proteomes" id="UP000441523">
    <property type="component" value="Unassembled WGS sequence"/>
</dbReference>
<reference evidence="2 3" key="1">
    <citation type="submission" date="2019-09" db="EMBL/GenBank/DDBJ databases">
        <title>YIM 132548 draft genome.</title>
        <authorList>
            <person name="Jiang L."/>
        </authorList>
    </citation>
    <scope>NUCLEOTIDE SEQUENCE [LARGE SCALE GENOMIC DNA]</scope>
    <source>
        <strain evidence="2 3">YIM 132548</strain>
    </source>
</reference>